<dbReference type="GO" id="GO:0005829">
    <property type="term" value="C:cytosol"/>
    <property type="evidence" value="ECO:0007669"/>
    <property type="project" value="TreeGrafter"/>
</dbReference>
<accession>F0JCE2</accession>
<reference evidence="5 6" key="1">
    <citation type="journal article" date="2011" name="J. Bacteriol.">
        <title>Genome sequence of the mercury-methylating strain Desulfovibrio desulfuricans ND132.</title>
        <authorList>
            <person name="Brown S.D."/>
            <person name="Gilmour C.C."/>
            <person name="Kucken A.M."/>
            <person name="Wall J.D."/>
            <person name="Elias D.A."/>
            <person name="Brandt C.C."/>
            <person name="Podar M."/>
            <person name="Chertkov O."/>
            <person name="Held B."/>
            <person name="Bruce D.C."/>
            <person name="Detter J.C."/>
            <person name="Tapia R."/>
            <person name="Han C.S."/>
            <person name="Goodwin L.A."/>
            <person name="Cheng J.F."/>
            <person name="Pitluck S."/>
            <person name="Woyke T."/>
            <person name="Mikhailova N."/>
            <person name="Ivanova N.N."/>
            <person name="Han J."/>
            <person name="Lucas S."/>
            <person name="Lapidus A.L."/>
            <person name="Land M.L."/>
            <person name="Hauser L.J."/>
            <person name="Palumbo A.V."/>
        </authorList>
    </citation>
    <scope>NUCLEOTIDE SEQUENCE [LARGE SCALE GENOMIC DNA]</scope>
    <source>
        <strain evidence="5 6">ND132</strain>
    </source>
</reference>
<dbReference type="SUPFAM" id="SSF56796">
    <property type="entry name" value="Dehydroquinate synthase-like"/>
    <property type="match status" value="1"/>
</dbReference>
<dbReference type="GO" id="GO:1990002">
    <property type="term" value="F:methylglyoxal reductase (NADPH) (acetol producing) activity"/>
    <property type="evidence" value="ECO:0007669"/>
    <property type="project" value="TreeGrafter"/>
</dbReference>
<dbReference type="KEGG" id="ddn:DND132_1228"/>
<dbReference type="FunFam" id="3.40.50.1970:FF:000003">
    <property type="entry name" value="Alcohol dehydrogenase, iron-containing"/>
    <property type="match status" value="1"/>
</dbReference>
<evidence type="ECO:0000256" key="2">
    <source>
        <dbReference type="ARBA" id="ARBA00023002"/>
    </source>
</evidence>
<evidence type="ECO:0000313" key="5">
    <source>
        <dbReference type="EMBL" id="EGB14440.1"/>
    </source>
</evidence>
<keyword evidence="6" id="KW-1185">Reference proteome</keyword>
<dbReference type="Proteomes" id="UP000007845">
    <property type="component" value="Chromosome"/>
</dbReference>
<dbReference type="RefSeq" id="WP_014321868.1">
    <property type="nucleotide sequence ID" value="NC_016803.1"/>
</dbReference>
<dbReference type="Gene3D" id="1.20.1090.10">
    <property type="entry name" value="Dehydroquinate synthase-like - alpha domain"/>
    <property type="match status" value="1"/>
</dbReference>
<dbReference type="OrthoDB" id="9778433at2"/>
<evidence type="ECO:0000259" key="4">
    <source>
        <dbReference type="Pfam" id="PF25137"/>
    </source>
</evidence>
<sequence length="395" mass="42065">MNFEFQNPTRIIFGAGNLARLGDVVGEYGKKALVVTGGGSVKRSGVFDRAVESLKAAGIAVAECSGVEPNPRITSVARGAETVRAEGCDVIVALGGGSVMDASKVISAAALYDGDPWDMILHGQENVYVPTEALPVITVPTIAATGSETNCGAVITNEETKVKSFIQIPLLYPKVAVMDPELTVSVPRDQTAYGVCDLITHLTESYLNGIDNTPIQDRLAEGVIQTAMEWGPRAIADGGDVEARAQIQWAASVALIGWAQIGTDAPYPVHMMEHTVSAYHDITHAAGLAIINPAWMRFAARSNTAKYVQFAERVFGLKAKGADDLDCALEGIDKFEAFLKSIGCPTRFSELGIGDELFETYARDTLKIVSDGKGNLPGRPVMSVEDMIGIFRSAL</sequence>
<dbReference type="SMR" id="F0JCE2"/>
<dbReference type="GO" id="GO:0008106">
    <property type="term" value="F:alcohol dehydrogenase (NADP+) activity"/>
    <property type="evidence" value="ECO:0007669"/>
    <property type="project" value="TreeGrafter"/>
</dbReference>
<gene>
    <name evidence="5" type="ORF">DND132_1228</name>
</gene>
<dbReference type="Pfam" id="PF00465">
    <property type="entry name" value="Fe-ADH"/>
    <property type="match status" value="1"/>
</dbReference>
<dbReference type="CDD" id="cd08187">
    <property type="entry name" value="BDH"/>
    <property type="match status" value="1"/>
</dbReference>
<comment type="similarity">
    <text evidence="1">Belongs to the iron-containing alcohol dehydrogenase family.</text>
</comment>
<dbReference type="InterPro" id="IPR056798">
    <property type="entry name" value="ADH_Fe_C"/>
</dbReference>
<protein>
    <submittedName>
        <fullName evidence="5">Iron-containing alcohol dehydrogenase</fullName>
    </submittedName>
</protein>
<evidence type="ECO:0000313" key="6">
    <source>
        <dbReference type="Proteomes" id="UP000007845"/>
    </source>
</evidence>
<dbReference type="PANTHER" id="PTHR43633:SF1">
    <property type="entry name" value="ALCOHOL DEHYDROGENASE YQHD"/>
    <property type="match status" value="1"/>
</dbReference>
<dbReference type="STRING" id="641491.DND132_1228"/>
<evidence type="ECO:0000256" key="1">
    <source>
        <dbReference type="ARBA" id="ARBA00007358"/>
    </source>
</evidence>
<dbReference type="GO" id="GO:1990362">
    <property type="term" value="F:butanol dehydrogenase (NAD+) activity"/>
    <property type="evidence" value="ECO:0007669"/>
    <property type="project" value="InterPro"/>
</dbReference>
<dbReference type="GO" id="GO:0046872">
    <property type="term" value="F:metal ion binding"/>
    <property type="evidence" value="ECO:0007669"/>
    <property type="project" value="InterPro"/>
</dbReference>
<feature type="domain" description="Alcohol dehydrogenase iron-type/glycerol dehydrogenase GldA" evidence="3">
    <location>
        <begin position="8"/>
        <end position="180"/>
    </location>
</feature>
<proteinExistence type="inferred from homology"/>
<organism evidence="5 6">
    <name type="scientific">Pseudodesulfovibrio mercurii</name>
    <dbReference type="NCBI Taxonomy" id="641491"/>
    <lineage>
        <taxon>Bacteria</taxon>
        <taxon>Pseudomonadati</taxon>
        <taxon>Thermodesulfobacteriota</taxon>
        <taxon>Desulfovibrionia</taxon>
        <taxon>Desulfovibrionales</taxon>
        <taxon>Desulfovibrionaceae</taxon>
    </lineage>
</organism>
<feature type="domain" description="Fe-containing alcohol dehydrogenase-like C-terminal" evidence="4">
    <location>
        <begin position="191"/>
        <end position="394"/>
    </location>
</feature>
<dbReference type="EMBL" id="CP003220">
    <property type="protein sequence ID" value="EGB14440.1"/>
    <property type="molecule type" value="Genomic_DNA"/>
</dbReference>
<dbReference type="eggNOG" id="COG1979">
    <property type="taxonomic scope" value="Bacteria"/>
</dbReference>
<evidence type="ECO:0000259" key="3">
    <source>
        <dbReference type="Pfam" id="PF00465"/>
    </source>
</evidence>
<dbReference type="Gene3D" id="3.40.50.1970">
    <property type="match status" value="1"/>
</dbReference>
<name>F0JCE2_9BACT</name>
<dbReference type="InterPro" id="IPR001670">
    <property type="entry name" value="ADH_Fe/GldA"/>
</dbReference>
<keyword evidence="2" id="KW-0560">Oxidoreductase</keyword>
<dbReference type="PANTHER" id="PTHR43633">
    <property type="entry name" value="ALCOHOL DEHYDROGENASE YQHD"/>
    <property type="match status" value="1"/>
</dbReference>
<dbReference type="HOGENOM" id="CLU_007207_0_4_7"/>
<dbReference type="InterPro" id="IPR044731">
    <property type="entry name" value="BDH-like"/>
</dbReference>
<dbReference type="AlphaFoldDB" id="F0JCE2"/>
<dbReference type="Pfam" id="PF25137">
    <property type="entry name" value="ADH_Fe_C"/>
    <property type="match status" value="1"/>
</dbReference>